<dbReference type="InterPro" id="IPR006626">
    <property type="entry name" value="PbH1"/>
</dbReference>
<dbReference type="Pfam" id="PF23763">
    <property type="entry name" value="Beta-barrel_GLAA-B_I"/>
    <property type="match status" value="1"/>
</dbReference>
<feature type="domain" description="Right handed beta helix" evidence="8">
    <location>
        <begin position="474"/>
        <end position="632"/>
    </location>
</feature>
<gene>
    <name evidence="11" type="ORF">SAMN05216490_2101</name>
</gene>
<evidence type="ECO:0000313" key="12">
    <source>
        <dbReference type="Proteomes" id="UP000199679"/>
    </source>
</evidence>
<feature type="transmembrane region" description="Helical" evidence="7">
    <location>
        <begin position="29"/>
        <end position="47"/>
    </location>
</feature>
<comment type="catalytic activity">
    <reaction evidence="2">
        <text>Hydrolysis of terminal, non-reducing branched (1-&gt;3)-alpha-D-galactosidic residues, producing free D-galactose.</text>
        <dbReference type="EC" id="3.2.1.n1"/>
    </reaction>
</comment>
<organism evidence="11 12">
    <name type="scientific">Mucilaginibacter mallensis</name>
    <dbReference type="NCBI Taxonomy" id="652787"/>
    <lineage>
        <taxon>Bacteria</taxon>
        <taxon>Pseudomonadati</taxon>
        <taxon>Bacteroidota</taxon>
        <taxon>Sphingobacteriia</taxon>
        <taxon>Sphingobacteriales</taxon>
        <taxon>Sphingobacteriaceae</taxon>
        <taxon>Mucilaginibacter</taxon>
    </lineage>
</organism>
<dbReference type="InterPro" id="IPR039448">
    <property type="entry name" value="Beta_helix"/>
</dbReference>
<feature type="domain" description="GLAA-B beta-barrel" evidence="9">
    <location>
        <begin position="208"/>
        <end position="290"/>
    </location>
</feature>
<keyword evidence="12" id="KW-1185">Reference proteome</keyword>
<feature type="domain" description="GLAA-B beta-barrel" evidence="10">
    <location>
        <begin position="399"/>
        <end position="465"/>
    </location>
</feature>
<dbReference type="STRING" id="652787.SAMN05216490_2101"/>
<evidence type="ECO:0000256" key="1">
    <source>
        <dbReference type="ARBA" id="ARBA00001255"/>
    </source>
</evidence>
<sequence length="662" mass="74808">MILLSSNYQFFINWLQFISIVNIIYVKRLIIIFYISVLTSSVFGYAGEVNLKQGKQRIFFTDLATRSRDTPSHNNLINVTDYGAKPGSFEDAVPAIKMAIGACKGNASATLIFPKGRYDFWPDKAEKRNYFISNTSSAAECPLKLETIGLFFEQMKNLTIEGNGSIFVFHGKMTTFALVHCENICLQNIKMDFERPTMSEMTFRMVSDSVIVSDIHPDSKYTIVNGQLKWYGEGWGLKNFHAILVNPDKGTEFYSSWAPFEKATAVSISPNQVRFTGEFKKYSFQPGQVLTIRDPIRDQVGGFIDLSKNITLKNVSMHYMHGLGIVNQFSENLHYDSVFVMPRPESGRMISSFADCMHFSGCKGQITIENCRFKGTHDDPINVHGTHLEVTKIISPTKLIIRFMHPQTYGFEAFFAGDTIAFVHSLKLQIFAQGVLTSAKLISEKEIEVEFASPVPPDLVVNDCLENLTWTPSVTIRNCRFERILTRGILVTTREKVLIENNEFIKVGMNAILIANDASSWYESGAVKDVTIRNNIFEDCGYNSAPDNYAIAIAPETHGFVNIVHRNIRIENNVFKVYDYPILTAHNTEGLIFKNNKIIRTDFMKQGVKRPQFNLQACKKVEISDNSVEGFNDASAQLERMDKKDLSTDITNVKMIGTGKKK</sequence>
<evidence type="ECO:0000256" key="5">
    <source>
        <dbReference type="ARBA" id="ARBA00022801"/>
    </source>
</evidence>
<accession>A0A1H1W5P0</accession>
<evidence type="ECO:0000256" key="4">
    <source>
        <dbReference type="ARBA" id="ARBA00022737"/>
    </source>
</evidence>
<keyword evidence="6" id="KW-0326">Glycosidase</keyword>
<dbReference type="Pfam" id="PF23764">
    <property type="entry name" value="Beta-barrel_GLAA-B_II"/>
    <property type="match status" value="1"/>
</dbReference>
<dbReference type="Gene3D" id="2.160.20.10">
    <property type="entry name" value="Single-stranded right-handed beta-helix, Pectin lyase-like"/>
    <property type="match status" value="3"/>
</dbReference>
<dbReference type="GO" id="GO:0004557">
    <property type="term" value="F:alpha-galactosidase activity"/>
    <property type="evidence" value="ECO:0007669"/>
    <property type="project" value="UniProtKB-EC"/>
</dbReference>
<evidence type="ECO:0000259" key="9">
    <source>
        <dbReference type="Pfam" id="PF23763"/>
    </source>
</evidence>
<protein>
    <submittedName>
        <fullName evidence="11">Right handed beta helix region</fullName>
    </submittedName>
</protein>
<evidence type="ECO:0000313" key="11">
    <source>
        <dbReference type="EMBL" id="SDS92375.1"/>
    </source>
</evidence>
<evidence type="ECO:0000256" key="6">
    <source>
        <dbReference type="ARBA" id="ARBA00023295"/>
    </source>
</evidence>
<reference evidence="11 12" key="1">
    <citation type="submission" date="2016-10" db="EMBL/GenBank/DDBJ databases">
        <authorList>
            <person name="de Groot N.N."/>
        </authorList>
    </citation>
    <scope>NUCLEOTIDE SEQUENCE [LARGE SCALE GENOMIC DNA]</scope>
    <source>
        <strain evidence="11 12">MP1X4</strain>
    </source>
</reference>
<keyword evidence="5" id="KW-0378">Hydrolase</keyword>
<evidence type="ECO:0000259" key="8">
    <source>
        <dbReference type="Pfam" id="PF13229"/>
    </source>
</evidence>
<keyword evidence="7" id="KW-1133">Transmembrane helix</keyword>
<dbReference type="Proteomes" id="UP000199679">
    <property type="component" value="Chromosome I"/>
</dbReference>
<comment type="catalytic activity">
    <reaction evidence="1">
        <text>Hydrolysis of terminal, non-reducing alpha-D-galactose residues in alpha-D-galactosides, including galactose oligosaccharides, galactomannans and galactolipids.</text>
        <dbReference type="EC" id="3.2.1.22"/>
    </reaction>
</comment>
<dbReference type="InterPro" id="IPR012334">
    <property type="entry name" value="Pectin_lyas_fold"/>
</dbReference>
<dbReference type="EMBL" id="LT629740">
    <property type="protein sequence ID" value="SDS92375.1"/>
    <property type="molecule type" value="Genomic_DNA"/>
</dbReference>
<proteinExistence type="predicted"/>
<dbReference type="SUPFAM" id="SSF51126">
    <property type="entry name" value="Pectin lyase-like"/>
    <property type="match status" value="1"/>
</dbReference>
<evidence type="ECO:0000256" key="2">
    <source>
        <dbReference type="ARBA" id="ARBA00001271"/>
    </source>
</evidence>
<evidence type="ECO:0000256" key="3">
    <source>
        <dbReference type="ARBA" id="ARBA00022729"/>
    </source>
</evidence>
<evidence type="ECO:0000259" key="10">
    <source>
        <dbReference type="Pfam" id="PF23764"/>
    </source>
</evidence>
<dbReference type="InterPro" id="IPR057275">
    <property type="entry name" value="Beta-barrel_GLAA-B_I"/>
</dbReference>
<keyword evidence="3" id="KW-0732">Signal</keyword>
<keyword evidence="4" id="KW-0677">Repeat</keyword>
<keyword evidence="7" id="KW-0472">Membrane</keyword>
<evidence type="ECO:0000256" key="7">
    <source>
        <dbReference type="SAM" id="Phobius"/>
    </source>
</evidence>
<keyword evidence="7" id="KW-0812">Transmembrane</keyword>
<dbReference type="SMART" id="SM00710">
    <property type="entry name" value="PbH1"/>
    <property type="match status" value="7"/>
</dbReference>
<name>A0A1H1W5P0_MUCMA</name>
<dbReference type="AlphaFoldDB" id="A0A1H1W5P0"/>
<dbReference type="Pfam" id="PF13229">
    <property type="entry name" value="Beta_helix"/>
    <property type="match status" value="1"/>
</dbReference>
<dbReference type="InterPro" id="IPR011050">
    <property type="entry name" value="Pectin_lyase_fold/virulence"/>
</dbReference>
<dbReference type="InterPro" id="IPR056441">
    <property type="entry name" value="Beta-barrel_GLAA-B_II"/>
</dbReference>